<keyword evidence="2" id="KW-0479">Metal-binding</keyword>
<accession>A0A1G7M3D3</accession>
<dbReference type="InterPro" id="IPR006913">
    <property type="entry name" value="CENP-V/GFA"/>
</dbReference>
<dbReference type="Gene3D" id="3.90.1590.10">
    <property type="entry name" value="glutathione-dependent formaldehyde- activating enzyme (gfa)"/>
    <property type="match status" value="1"/>
</dbReference>
<evidence type="ECO:0000313" key="6">
    <source>
        <dbReference type="EMBL" id="SDF55680.1"/>
    </source>
</evidence>
<sequence length="133" mass="14829">MTVTTGRCLCGDVRYECSGEPLWAAHCHCESCRRFHSAPFISAFGVARDQVRFSGEAVRVYESSPGVRRSFCPRCGSPMSYERDTAPDEIALFAATLDHPERFQPQEHVLADEQLPWVHLADGLPRDSGDPES</sequence>
<dbReference type="PANTHER" id="PTHR33337">
    <property type="entry name" value="GFA DOMAIN-CONTAINING PROTEIN"/>
    <property type="match status" value="1"/>
</dbReference>
<keyword evidence="3" id="KW-0862">Zinc</keyword>
<name>A0A1G7M3D3_9PROT</name>
<dbReference type="InterPro" id="IPR011057">
    <property type="entry name" value="Mss4-like_sf"/>
</dbReference>
<evidence type="ECO:0000256" key="4">
    <source>
        <dbReference type="ARBA" id="ARBA00023239"/>
    </source>
</evidence>
<dbReference type="SUPFAM" id="SSF51316">
    <property type="entry name" value="Mss4-like"/>
    <property type="match status" value="1"/>
</dbReference>
<dbReference type="GO" id="GO:0046872">
    <property type="term" value="F:metal ion binding"/>
    <property type="evidence" value="ECO:0007669"/>
    <property type="project" value="UniProtKB-KW"/>
</dbReference>
<comment type="similarity">
    <text evidence="1">Belongs to the Gfa family.</text>
</comment>
<dbReference type="Proteomes" id="UP000199415">
    <property type="component" value="Unassembled WGS sequence"/>
</dbReference>
<dbReference type="PANTHER" id="PTHR33337:SF40">
    <property type="entry name" value="CENP-V_GFA DOMAIN-CONTAINING PROTEIN-RELATED"/>
    <property type="match status" value="1"/>
</dbReference>
<reference evidence="6 7" key="1">
    <citation type="submission" date="2016-10" db="EMBL/GenBank/DDBJ databases">
        <authorList>
            <person name="de Groot N.N."/>
        </authorList>
    </citation>
    <scope>NUCLEOTIDE SEQUENCE [LARGE SCALE GENOMIC DNA]</scope>
    <source>
        <strain evidence="6 7">DSM 25584</strain>
    </source>
</reference>
<gene>
    <name evidence="6" type="ORF">SAMN05216241_101451</name>
</gene>
<keyword evidence="4" id="KW-0456">Lyase</keyword>
<dbReference type="AlphaFoldDB" id="A0A1G7M3D3"/>
<dbReference type="STRING" id="1082479.SAMN05216241_101451"/>
<dbReference type="Pfam" id="PF04828">
    <property type="entry name" value="GFA"/>
    <property type="match status" value="1"/>
</dbReference>
<dbReference type="PROSITE" id="PS51891">
    <property type="entry name" value="CENP_V_GFA"/>
    <property type="match status" value="1"/>
</dbReference>
<dbReference type="EMBL" id="FNCE01000001">
    <property type="protein sequence ID" value="SDF55680.1"/>
    <property type="molecule type" value="Genomic_DNA"/>
</dbReference>
<proteinExistence type="inferred from homology"/>
<keyword evidence="7" id="KW-1185">Reference proteome</keyword>
<dbReference type="GO" id="GO:0016846">
    <property type="term" value="F:carbon-sulfur lyase activity"/>
    <property type="evidence" value="ECO:0007669"/>
    <property type="project" value="InterPro"/>
</dbReference>
<feature type="domain" description="CENP-V/GFA" evidence="5">
    <location>
        <begin position="4"/>
        <end position="107"/>
    </location>
</feature>
<evidence type="ECO:0000259" key="5">
    <source>
        <dbReference type="PROSITE" id="PS51891"/>
    </source>
</evidence>
<dbReference type="RefSeq" id="WP_176758472.1">
    <property type="nucleotide sequence ID" value="NZ_FNCE01000001.1"/>
</dbReference>
<evidence type="ECO:0000313" key="7">
    <source>
        <dbReference type="Proteomes" id="UP000199415"/>
    </source>
</evidence>
<evidence type="ECO:0000256" key="2">
    <source>
        <dbReference type="ARBA" id="ARBA00022723"/>
    </source>
</evidence>
<evidence type="ECO:0000256" key="1">
    <source>
        <dbReference type="ARBA" id="ARBA00005495"/>
    </source>
</evidence>
<evidence type="ECO:0000256" key="3">
    <source>
        <dbReference type="ARBA" id="ARBA00022833"/>
    </source>
</evidence>
<protein>
    <submittedName>
        <fullName evidence="6">Uncharacterized conserved protein</fullName>
    </submittedName>
</protein>
<organism evidence="6 7">
    <name type="scientific">Limimonas halophila</name>
    <dbReference type="NCBI Taxonomy" id="1082479"/>
    <lineage>
        <taxon>Bacteria</taxon>
        <taxon>Pseudomonadati</taxon>
        <taxon>Pseudomonadota</taxon>
        <taxon>Alphaproteobacteria</taxon>
        <taxon>Rhodospirillales</taxon>
        <taxon>Rhodovibrionaceae</taxon>
        <taxon>Limimonas</taxon>
    </lineage>
</organism>